<accession>A0ACC3TCZ0</accession>
<proteinExistence type="predicted"/>
<organism evidence="1 2">
    <name type="scientific">Lipomyces orientalis</name>
    <dbReference type="NCBI Taxonomy" id="1233043"/>
    <lineage>
        <taxon>Eukaryota</taxon>
        <taxon>Fungi</taxon>
        <taxon>Dikarya</taxon>
        <taxon>Ascomycota</taxon>
        <taxon>Saccharomycotina</taxon>
        <taxon>Lipomycetes</taxon>
        <taxon>Lipomycetales</taxon>
        <taxon>Lipomycetaceae</taxon>
        <taxon>Lipomyces</taxon>
    </lineage>
</organism>
<gene>
    <name evidence="1" type="ORF">V1517DRAFT_333816</name>
</gene>
<evidence type="ECO:0000313" key="1">
    <source>
        <dbReference type="EMBL" id="KAK9319034.1"/>
    </source>
</evidence>
<comment type="caution">
    <text evidence="1">The sequence shown here is derived from an EMBL/GenBank/DDBJ whole genome shotgun (WGS) entry which is preliminary data.</text>
</comment>
<evidence type="ECO:0000313" key="2">
    <source>
        <dbReference type="Proteomes" id="UP001489719"/>
    </source>
</evidence>
<sequence>MLAIFFFLSFILSLVCFSFFLCSVVHFVVSAFCFHYLSPDFVYLVINKLAYNSPLIMLVFCHWPYDF</sequence>
<reference evidence="2" key="1">
    <citation type="journal article" date="2024" name="Front. Bioeng. Biotechnol.">
        <title>Genome-scale model development and genomic sequencing of the oleaginous clade Lipomyces.</title>
        <authorList>
            <person name="Czajka J.J."/>
            <person name="Han Y."/>
            <person name="Kim J."/>
            <person name="Mondo S.J."/>
            <person name="Hofstad B.A."/>
            <person name="Robles A."/>
            <person name="Haridas S."/>
            <person name="Riley R."/>
            <person name="LaButti K."/>
            <person name="Pangilinan J."/>
            <person name="Andreopoulos W."/>
            <person name="Lipzen A."/>
            <person name="Yan J."/>
            <person name="Wang M."/>
            <person name="Ng V."/>
            <person name="Grigoriev I.V."/>
            <person name="Spatafora J.W."/>
            <person name="Magnuson J.K."/>
            <person name="Baker S.E."/>
            <person name="Pomraning K.R."/>
        </authorList>
    </citation>
    <scope>NUCLEOTIDE SEQUENCE [LARGE SCALE GENOMIC DNA]</scope>
    <source>
        <strain evidence="2">CBS 10300</strain>
    </source>
</reference>
<name>A0ACC3TCZ0_9ASCO</name>
<protein>
    <submittedName>
        <fullName evidence="1">Uncharacterized protein</fullName>
    </submittedName>
</protein>
<dbReference type="Proteomes" id="UP001489719">
    <property type="component" value="Unassembled WGS sequence"/>
</dbReference>
<dbReference type="EMBL" id="MU970239">
    <property type="protein sequence ID" value="KAK9319034.1"/>
    <property type="molecule type" value="Genomic_DNA"/>
</dbReference>
<keyword evidence="2" id="KW-1185">Reference proteome</keyword>